<dbReference type="HOGENOM" id="CLU_048687_0_0_1"/>
<protein>
    <submittedName>
        <fullName evidence="1">Uncharacterized protein</fullName>
    </submittedName>
</protein>
<dbReference type="OrthoDB" id="10596751at2759"/>
<gene>
    <name evidence="1" type="ORF">H312_03258</name>
</gene>
<organism evidence="1 2">
    <name type="scientific">Anncaliia algerae PRA339</name>
    <dbReference type="NCBI Taxonomy" id="1288291"/>
    <lineage>
        <taxon>Eukaryota</taxon>
        <taxon>Fungi</taxon>
        <taxon>Fungi incertae sedis</taxon>
        <taxon>Microsporidia</taxon>
        <taxon>Tubulinosematoidea</taxon>
        <taxon>Tubulinosematidae</taxon>
        <taxon>Anncaliia</taxon>
    </lineage>
</organism>
<evidence type="ECO:0000313" key="2">
    <source>
        <dbReference type="Proteomes" id="UP000030655"/>
    </source>
</evidence>
<reference evidence="2" key="1">
    <citation type="submission" date="2013-02" db="EMBL/GenBank/DDBJ databases">
        <authorList>
            <consortium name="The Broad Institute Genome Sequencing Platform"/>
            <person name="Cuomo C."/>
            <person name="Becnel J."/>
            <person name="Sanscrainte N."/>
            <person name="Walker B."/>
            <person name="Young S.K."/>
            <person name="Zeng Q."/>
            <person name="Gargeya S."/>
            <person name="Fitzgerald M."/>
            <person name="Haas B."/>
            <person name="Abouelleil A."/>
            <person name="Alvarado L."/>
            <person name="Arachchi H.M."/>
            <person name="Berlin A.M."/>
            <person name="Chapman S.B."/>
            <person name="Dewar J."/>
            <person name="Goldberg J."/>
            <person name="Griggs A."/>
            <person name="Gujja S."/>
            <person name="Hansen M."/>
            <person name="Howarth C."/>
            <person name="Imamovic A."/>
            <person name="Larimer J."/>
            <person name="McCowan C."/>
            <person name="Murphy C."/>
            <person name="Neiman D."/>
            <person name="Pearson M."/>
            <person name="Priest M."/>
            <person name="Roberts A."/>
            <person name="Saif S."/>
            <person name="Shea T."/>
            <person name="Sisk P."/>
            <person name="Sykes S."/>
            <person name="Wortman J."/>
            <person name="Nusbaum C."/>
            <person name="Birren B."/>
        </authorList>
    </citation>
    <scope>NUCLEOTIDE SEQUENCE [LARGE SCALE GENOMIC DNA]</scope>
    <source>
        <strain evidence="2">PRA339</strain>
    </source>
</reference>
<reference evidence="1 2" key="2">
    <citation type="submission" date="2014-03" db="EMBL/GenBank/DDBJ databases">
        <title>The Genome Sequence of Anncaliia algerae insect isolate PRA339.</title>
        <authorList>
            <consortium name="The Broad Institute Genome Sequencing Platform"/>
            <consortium name="The Broad Institute Genome Sequencing Center for Infectious Disease"/>
            <person name="Cuomo C."/>
            <person name="Becnel J."/>
            <person name="Sanscrainte N."/>
            <person name="Walker B."/>
            <person name="Young S.K."/>
            <person name="Zeng Q."/>
            <person name="Gargeya S."/>
            <person name="Fitzgerald M."/>
            <person name="Haas B."/>
            <person name="Abouelleil A."/>
            <person name="Alvarado L."/>
            <person name="Arachchi H.M."/>
            <person name="Berlin A.M."/>
            <person name="Chapman S.B."/>
            <person name="Dewar J."/>
            <person name="Goldberg J."/>
            <person name="Griggs A."/>
            <person name="Gujja S."/>
            <person name="Hansen M."/>
            <person name="Howarth C."/>
            <person name="Imamovic A."/>
            <person name="Larimer J."/>
            <person name="McCowan C."/>
            <person name="Murphy C."/>
            <person name="Neiman D."/>
            <person name="Pearson M."/>
            <person name="Priest M."/>
            <person name="Roberts A."/>
            <person name="Saif S."/>
            <person name="Shea T."/>
            <person name="Sisk P."/>
            <person name="Sykes S."/>
            <person name="Wortman J."/>
            <person name="Nusbaum C."/>
            <person name="Birren B."/>
        </authorList>
    </citation>
    <scope>NUCLEOTIDE SEQUENCE [LARGE SCALE GENOMIC DNA]</scope>
    <source>
        <strain evidence="1 2">PRA339</strain>
    </source>
</reference>
<name>A0A059EWQ4_9MICR</name>
<feature type="non-terminal residue" evidence="1">
    <location>
        <position position="1"/>
    </location>
</feature>
<dbReference type="AlphaFoldDB" id="A0A059EWQ4"/>
<accession>A0A059EWQ4</accession>
<dbReference type="Proteomes" id="UP000030655">
    <property type="component" value="Unassembled WGS sequence"/>
</dbReference>
<sequence length="336" mass="39528">KDFEFIGKSLVLPKLHCEKIRMKKGRTQLLNANDILLIKQSKKVTIYENGRSFFIHDNILKCVKFYDRIVLFTKDLLFFVSGSTYFFNSKDILDICSSGDELYILKQNRLEVFNTTKRIFILKRIKATKICCIFKGIIAIAESKNIFLVDLNKNETKHIFKVAKNNSIIEIKASKIFYDIPFTQNNIIKNAYGEDVLYILTNSSIVYLNVLNLETYTVFLDNVICKLSVGRNFVVLKFRQHIIIFDKFLKSYKKISNKFDDFIATDEGFAYIINNMLLFTYKDDVFELSNKENIYNTCLNTFFTKSNFSKFKNDYMFDCSDSQIWNDEYGKIYQKM</sequence>
<keyword evidence="2" id="KW-1185">Reference proteome</keyword>
<dbReference type="EMBL" id="KK365292">
    <property type="protein sequence ID" value="KCZ79350.1"/>
    <property type="molecule type" value="Genomic_DNA"/>
</dbReference>
<evidence type="ECO:0000313" key="1">
    <source>
        <dbReference type="EMBL" id="KCZ79350.1"/>
    </source>
</evidence>
<dbReference type="VEuPathDB" id="MicrosporidiaDB:H312_03258"/>
<proteinExistence type="predicted"/>